<dbReference type="Gene3D" id="3.20.140.10">
    <property type="entry name" value="nicotinate phosphoribosyltransferase"/>
    <property type="match status" value="1"/>
</dbReference>
<dbReference type="GO" id="GO:0016757">
    <property type="term" value="F:glycosyltransferase activity"/>
    <property type="evidence" value="ECO:0007669"/>
    <property type="project" value="UniProtKB-KW"/>
</dbReference>
<dbReference type="UniPathway" id="UPA00253">
    <property type="reaction ID" value="UER00457"/>
</dbReference>
<name>A0A6P1CX30_9NOCA</name>
<organism evidence="1 2">
    <name type="scientific">Nocardia cyriacigeorgica</name>
    <dbReference type="NCBI Taxonomy" id="135487"/>
    <lineage>
        <taxon>Bacteria</taxon>
        <taxon>Bacillati</taxon>
        <taxon>Actinomycetota</taxon>
        <taxon>Actinomycetes</taxon>
        <taxon>Mycobacteriales</taxon>
        <taxon>Nocardiaceae</taxon>
        <taxon>Nocardia</taxon>
    </lineage>
</organism>
<dbReference type="AlphaFoldDB" id="A0A6P1CX30"/>
<dbReference type="SUPFAM" id="SSF51690">
    <property type="entry name" value="Nicotinate/Quinolinate PRTase C-terminal domain-like"/>
    <property type="match status" value="1"/>
</dbReference>
<dbReference type="EMBL" id="JAAGVB010000319">
    <property type="protein sequence ID" value="NEW37030.1"/>
    <property type="molecule type" value="Genomic_DNA"/>
</dbReference>
<sequence length="111" mass="11933">VYKLVEVDGVPVAKRSSHKESRGGTKRAVRLARRTGTIVEEIIYPAAGERPATNGFEMRELLVPLVREGKIIDQPGLSESRGLVANGLVALPWEGLKLSAGDPAIPTTFLS</sequence>
<reference evidence="1 2" key="1">
    <citation type="submission" date="2020-01" db="EMBL/GenBank/DDBJ databases">
        <title>Genetics and antimicrobial susceptibilities of Nocardia species isolated from the soil; a comparison with species isolated from humans.</title>
        <authorList>
            <person name="Carrasco G."/>
            <person name="Monzon S."/>
            <person name="Sansegundo M."/>
            <person name="Garcia E."/>
            <person name="Garrido N."/>
            <person name="Medina M.J."/>
            <person name="Villalon P."/>
            <person name="Ramirez-Arocha A.C."/>
            <person name="Jimenez P."/>
            <person name="Cuesta I."/>
            <person name="Valdezate S."/>
        </authorList>
    </citation>
    <scope>NUCLEOTIDE SEQUENCE [LARGE SCALE GENOMIC DNA]</scope>
    <source>
        <strain evidence="1 2">CNM20110626</strain>
    </source>
</reference>
<accession>A0A6P1CX30</accession>
<keyword evidence="1" id="KW-0808">Transferase</keyword>
<dbReference type="Proteomes" id="UP000471166">
    <property type="component" value="Unassembled WGS sequence"/>
</dbReference>
<proteinExistence type="predicted"/>
<evidence type="ECO:0000313" key="1">
    <source>
        <dbReference type="EMBL" id="NEW37030.1"/>
    </source>
</evidence>
<keyword evidence="1" id="KW-0328">Glycosyltransferase</keyword>
<comment type="caution">
    <text evidence="1">The sequence shown here is derived from an EMBL/GenBank/DDBJ whole genome shotgun (WGS) entry which is preliminary data.</text>
</comment>
<dbReference type="InterPro" id="IPR036068">
    <property type="entry name" value="Nicotinate_pribotase-like_C"/>
</dbReference>
<feature type="non-terminal residue" evidence="1">
    <location>
        <position position="1"/>
    </location>
</feature>
<dbReference type="GO" id="GO:0009435">
    <property type="term" value="P:NAD+ biosynthetic process"/>
    <property type="evidence" value="ECO:0007669"/>
    <property type="project" value="UniProtKB-UniPathway"/>
</dbReference>
<gene>
    <name evidence="1" type="ORF">GV791_31430</name>
</gene>
<evidence type="ECO:0000313" key="2">
    <source>
        <dbReference type="Proteomes" id="UP000471166"/>
    </source>
</evidence>
<protein>
    <submittedName>
        <fullName evidence="1">Nicotinate phosphoribosyltransferase</fullName>
    </submittedName>
</protein>